<evidence type="ECO:0000313" key="6">
    <source>
        <dbReference type="Proteomes" id="UP001391051"/>
    </source>
</evidence>
<sequence>MAPQRTVLITGCSDHSLGAALALAFHKTGKWRVFASARNPAKLKQATDAGITTVQLDISSQESITASVAAVEKLTGGSLDALVNNAGAAYSLPLLDIDLDKARNLFDLNVFSMLAVTRAYMPLLMKSQSPTGGMLVNHTSAASQTAGSVPFQGVYNASKAAAASFTEGLRLELAPFGIRVINMLTGGVKSTFFDNAPTATLPPGSLYNVAKEAVETAMAGEDTAANGTESSVWADSVVKDLSRPNPAHWVWRGRHATEVRLASLLPVGTLDGVIKKISKIDVLEQKIKEKGLKQE</sequence>
<dbReference type="PRINTS" id="PR00081">
    <property type="entry name" value="GDHRDH"/>
</dbReference>
<dbReference type="PROSITE" id="PS00061">
    <property type="entry name" value="ADH_SHORT"/>
    <property type="match status" value="1"/>
</dbReference>
<gene>
    <name evidence="5" type="ORF">PG986_010907</name>
</gene>
<evidence type="ECO:0000256" key="2">
    <source>
        <dbReference type="ARBA" id="ARBA00022857"/>
    </source>
</evidence>
<keyword evidence="6" id="KW-1185">Reference proteome</keyword>
<dbReference type="RefSeq" id="XP_066696620.1">
    <property type="nucleotide sequence ID" value="XM_066847129.1"/>
</dbReference>
<dbReference type="InterPro" id="IPR020904">
    <property type="entry name" value="Sc_DH/Rdtase_CS"/>
</dbReference>
<dbReference type="Proteomes" id="UP001391051">
    <property type="component" value="Unassembled WGS sequence"/>
</dbReference>
<dbReference type="InterPro" id="IPR002347">
    <property type="entry name" value="SDR_fam"/>
</dbReference>
<evidence type="ECO:0000256" key="3">
    <source>
        <dbReference type="ARBA" id="ARBA00023002"/>
    </source>
</evidence>
<dbReference type="Pfam" id="PF00106">
    <property type="entry name" value="adh_short"/>
    <property type="match status" value="1"/>
</dbReference>
<keyword evidence="3" id="KW-0560">Oxidoreductase</keyword>
<comment type="caution">
    <text evidence="5">The sequence shown here is derived from an EMBL/GenBank/DDBJ whole genome shotgun (WGS) entry which is preliminary data.</text>
</comment>
<keyword evidence="2" id="KW-0521">NADP</keyword>
<organism evidence="5 6">
    <name type="scientific">Apiospora aurea</name>
    <dbReference type="NCBI Taxonomy" id="335848"/>
    <lineage>
        <taxon>Eukaryota</taxon>
        <taxon>Fungi</taxon>
        <taxon>Dikarya</taxon>
        <taxon>Ascomycota</taxon>
        <taxon>Pezizomycotina</taxon>
        <taxon>Sordariomycetes</taxon>
        <taxon>Xylariomycetidae</taxon>
        <taxon>Amphisphaeriales</taxon>
        <taxon>Apiosporaceae</taxon>
        <taxon>Apiospora</taxon>
    </lineage>
</organism>
<accession>A0ABR1Q418</accession>
<dbReference type="GeneID" id="92080191"/>
<evidence type="ECO:0000256" key="1">
    <source>
        <dbReference type="ARBA" id="ARBA00006484"/>
    </source>
</evidence>
<evidence type="ECO:0000256" key="4">
    <source>
        <dbReference type="RuleBase" id="RU000363"/>
    </source>
</evidence>
<name>A0ABR1Q418_9PEZI</name>
<proteinExistence type="inferred from homology"/>
<dbReference type="Gene3D" id="3.40.50.720">
    <property type="entry name" value="NAD(P)-binding Rossmann-like Domain"/>
    <property type="match status" value="1"/>
</dbReference>
<dbReference type="PANTHER" id="PTHR44169">
    <property type="entry name" value="NADPH-DEPENDENT 1-ACYLDIHYDROXYACETONE PHOSPHATE REDUCTASE"/>
    <property type="match status" value="1"/>
</dbReference>
<dbReference type="PRINTS" id="PR00080">
    <property type="entry name" value="SDRFAMILY"/>
</dbReference>
<dbReference type="PANTHER" id="PTHR44169:SF6">
    <property type="entry name" value="NADPH-DEPENDENT 1-ACYLDIHYDROXYACETONE PHOSPHATE REDUCTASE"/>
    <property type="match status" value="1"/>
</dbReference>
<reference evidence="5 6" key="1">
    <citation type="submission" date="2023-01" db="EMBL/GenBank/DDBJ databases">
        <title>Analysis of 21 Apiospora genomes using comparative genomics revels a genus with tremendous synthesis potential of carbohydrate active enzymes and secondary metabolites.</title>
        <authorList>
            <person name="Sorensen T."/>
        </authorList>
    </citation>
    <scope>NUCLEOTIDE SEQUENCE [LARGE SCALE GENOMIC DNA]</scope>
    <source>
        <strain evidence="5 6">CBS 24483</strain>
    </source>
</reference>
<evidence type="ECO:0000313" key="5">
    <source>
        <dbReference type="EMBL" id="KAK7946586.1"/>
    </source>
</evidence>
<protein>
    <submittedName>
        <fullName evidence="5">Dehydrogenase</fullName>
    </submittedName>
</protein>
<dbReference type="SUPFAM" id="SSF51735">
    <property type="entry name" value="NAD(P)-binding Rossmann-fold domains"/>
    <property type="match status" value="1"/>
</dbReference>
<dbReference type="InterPro" id="IPR036291">
    <property type="entry name" value="NAD(P)-bd_dom_sf"/>
</dbReference>
<comment type="similarity">
    <text evidence="1 4">Belongs to the short-chain dehydrogenases/reductases (SDR) family.</text>
</comment>
<dbReference type="EMBL" id="JAQQWE010000007">
    <property type="protein sequence ID" value="KAK7946586.1"/>
    <property type="molecule type" value="Genomic_DNA"/>
</dbReference>